<dbReference type="PRINTS" id="PR00037">
    <property type="entry name" value="HTHLACR"/>
</dbReference>
<dbReference type="PANTHER" id="PTHR30363:SF4">
    <property type="entry name" value="GLYCEROL-3-PHOSPHATE REGULON REPRESSOR"/>
    <property type="match status" value="1"/>
</dbReference>
<evidence type="ECO:0000256" key="1">
    <source>
        <dbReference type="ARBA" id="ARBA00021390"/>
    </source>
</evidence>
<keyword evidence="2" id="KW-0678">Repressor</keyword>
<dbReference type="GO" id="GO:0003700">
    <property type="term" value="F:DNA-binding transcription factor activity"/>
    <property type="evidence" value="ECO:0007669"/>
    <property type="project" value="InterPro"/>
</dbReference>
<dbReference type="Gene3D" id="1.10.10.10">
    <property type="entry name" value="Winged helix-like DNA-binding domain superfamily/Winged helix DNA-binding domain"/>
    <property type="match status" value="1"/>
</dbReference>
<dbReference type="PROSITE" id="PS00894">
    <property type="entry name" value="HTH_DEOR_1"/>
    <property type="match status" value="1"/>
</dbReference>
<evidence type="ECO:0000256" key="4">
    <source>
        <dbReference type="ARBA" id="ARBA00023125"/>
    </source>
</evidence>
<dbReference type="PROSITE" id="PS51000">
    <property type="entry name" value="HTH_DEOR_2"/>
    <property type="match status" value="1"/>
</dbReference>
<dbReference type="OrthoDB" id="9798651at2"/>
<dbReference type="AlphaFoldDB" id="A0A4P6K2K7"/>
<accession>A0A4P6K2K7</accession>
<dbReference type="Proteomes" id="UP000290365">
    <property type="component" value="Chromosome"/>
</dbReference>
<evidence type="ECO:0000313" key="9">
    <source>
        <dbReference type="Proteomes" id="UP000290365"/>
    </source>
</evidence>
<gene>
    <name evidence="8" type="ORF">EPA93_39400</name>
</gene>
<comment type="function">
    <text evidence="6">Repressor of the lactose catabolism operon. Galactose-6-phosphate is the inducer.</text>
</comment>
<dbReference type="GO" id="GO:0003677">
    <property type="term" value="F:DNA binding"/>
    <property type="evidence" value="ECO:0007669"/>
    <property type="project" value="UniProtKB-KW"/>
</dbReference>
<sequence>MFTAERRQYILRILQEEGKVVAKKVSEELGTSEDTIRRDLRELAAEGLLQRVHGGALPYPPIIPNFAARQQQAVAAKSAMARAAVQLIRNGQVILIDGGTTNLQVAQHIPTELHATVITNSPPVAVALADHPHVEVVLLGGRINKSAIVALGAATIEALHMVRADLYLPGICGVHPEIGISGENLEEAHVQRTMMARAAEVIALVAPEKLNTAGPYIIGPMSDLTEIITEQTVPDELLEPYRALGISVTCV</sequence>
<dbReference type="Pfam" id="PF08220">
    <property type="entry name" value="HTH_DeoR"/>
    <property type="match status" value="1"/>
</dbReference>
<dbReference type="PANTHER" id="PTHR30363">
    <property type="entry name" value="HTH-TYPE TRANSCRIPTIONAL REGULATOR SRLR-RELATED"/>
    <property type="match status" value="1"/>
</dbReference>
<dbReference type="SMART" id="SM01134">
    <property type="entry name" value="DeoRC"/>
    <property type="match status" value="1"/>
</dbReference>
<evidence type="ECO:0000259" key="7">
    <source>
        <dbReference type="PROSITE" id="PS51000"/>
    </source>
</evidence>
<dbReference type="InterPro" id="IPR018356">
    <property type="entry name" value="Tscrpt_reg_HTH_DeoR_CS"/>
</dbReference>
<dbReference type="SMART" id="SM00420">
    <property type="entry name" value="HTH_DEOR"/>
    <property type="match status" value="1"/>
</dbReference>
<dbReference type="Pfam" id="PF00455">
    <property type="entry name" value="DeoRC"/>
    <property type="match status" value="1"/>
</dbReference>
<evidence type="ECO:0000256" key="5">
    <source>
        <dbReference type="ARBA" id="ARBA00023163"/>
    </source>
</evidence>
<dbReference type="InterPro" id="IPR036390">
    <property type="entry name" value="WH_DNA-bd_sf"/>
</dbReference>
<evidence type="ECO:0000256" key="6">
    <source>
        <dbReference type="ARBA" id="ARBA00024937"/>
    </source>
</evidence>
<dbReference type="RefSeq" id="WP_129892777.1">
    <property type="nucleotide sequence ID" value="NZ_CP035758.1"/>
</dbReference>
<evidence type="ECO:0000256" key="3">
    <source>
        <dbReference type="ARBA" id="ARBA00023015"/>
    </source>
</evidence>
<keyword evidence="5" id="KW-0804">Transcription</keyword>
<proteinExistence type="predicted"/>
<dbReference type="InterPro" id="IPR014036">
    <property type="entry name" value="DeoR-like_C"/>
</dbReference>
<keyword evidence="9" id="KW-1185">Reference proteome</keyword>
<organism evidence="8 9">
    <name type="scientific">Ktedonosporobacter rubrisoli</name>
    <dbReference type="NCBI Taxonomy" id="2509675"/>
    <lineage>
        <taxon>Bacteria</taxon>
        <taxon>Bacillati</taxon>
        <taxon>Chloroflexota</taxon>
        <taxon>Ktedonobacteria</taxon>
        <taxon>Ktedonobacterales</taxon>
        <taxon>Ktedonosporobacteraceae</taxon>
        <taxon>Ktedonosporobacter</taxon>
    </lineage>
</organism>
<protein>
    <recommendedName>
        <fullName evidence="1">Lactose phosphotransferase system repressor</fullName>
    </recommendedName>
</protein>
<dbReference type="InterPro" id="IPR050313">
    <property type="entry name" value="Carb_Metab_HTH_regulators"/>
</dbReference>
<dbReference type="KEGG" id="kbs:EPA93_39400"/>
<dbReference type="InterPro" id="IPR036388">
    <property type="entry name" value="WH-like_DNA-bd_sf"/>
</dbReference>
<keyword evidence="3" id="KW-0805">Transcription regulation</keyword>
<dbReference type="InterPro" id="IPR037171">
    <property type="entry name" value="NagB/RpiA_transferase-like"/>
</dbReference>
<reference evidence="8 9" key="1">
    <citation type="submission" date="2019-01" db="EMBL/GenBank/DDBJ databases">
        <title>Ktedonosporobacter rubrisoli SCAWS-G2.</title>
        <authorList>
            <person name="Huang Y."/>
            <person name="Yan B."/>
        </authorList>
    </citation>
    <scope>NUCLEOTIDE SEQUENCE [LARGE SCALE GENOMIC DNA]</scope>
    <source>
        <strain evidence="8 9">SCAWS-G2</strain>
    </source>
</reference>
<evidence type="ECO:0000256" key="2">
    <source>
        <dbReference type="ARBA" id="ARBA00022491"/>
    </source>
</evidence>
<keyword evidence="4" id="KW-0238">DNA-binding</keyword>
<name>A0A4P6K2K7_KTERU</name>
<evidence type="ECO:0000313" key="8">
    <source>
        <dbReference type="EMBL" id="QBD81716.1"/>
    </source>
</evidence>
<dbReference type="Gene3D" id="3.40.50.1360">
    <property type="match status" value="1"/>
</dbReference>
<dbReference type="EMBL" id="CP035758">
    <property type="protein sequence ID" value="QBD81716.1"/>
    <property type="molecule type" value="Genomic_DNA"/>
</dbReference>
<dbReference type="InterPro" id="IPR001034">
    <property type="entry name" value="DeoR_HTH"/>
</dbReference>
<dbReference type="SUPFAM" id="SSF46785">
    <property type="entry name" value="Winged helix' DNA-binding domain"/>
    <property type="match status" value="1"/>
</dbReference>
<dbReference type="SUPFAM" id="SSF100950">
    <property type="entry name" value="NagB/RpiA/CoA transferase-like"/>
    <property type="match status" value="1"/>
</dbReference>
<feature type="domain" description="HTH deoR-type" evidence="7">
    <location>
        <begin position="3"/>
        <end position="58"/>
    </location>
</feature>